<evidence type="ECO:0000256" key="8">
    <source>
        <dbReference type="ARBA" id="ARBA00022989"/>
    </source>
</evidence>
<evidence type="ECO:0000256" key="5">
    <source>
        <dbReference type="ARBA" id="ARBA00022519"/>
    </source>
</evidence>
<evidence type="ECO:0000256" key="2">
    <source>
        <dbReference type="ARBA" id="ARBA00005318"/>
    </source>
</evidence>
<keyword evidence="4" id="KW-1003">Cell membrane</keyword>
<dbReference type="PIRSF" id="PIRSF015761">
    <property type="entry name" value="Protein_L"/>
    <property type="match status" value="1"/>
</dbReference>
<evidence type="ECO:0000256" key="6">
    <source>
        <dbReference type="ARBA" id="ARBA00022692"/>
    </source>
</evidence>
<dbReference type="Proteomes" id="UP000218332">
    <property type="component" value="Unassembled WGS sequence"/>
</dbReference>
<comment type="subcellular location">
    <subcellularLocation>
        <location evidence="1">Cell inner membrane</location>
        <topology evidence="1">Single-pass membrane protein</topology>
    </subcellularLocation>
</comment>
<evidence type="ECO:0000259" key="11">
    <source>
        <dbReference type="Pfam" id="PF05134"/>
    </source>
</evidence>
<feature type="domain" description="GspL periplasmic" evidence="12">
    <location>
        <begin position="272"/>
        <end position="431"/>
    </location>
</feature>
<feature type="domain" description="GspL cytoplasmic actin-ATPase-like" evidence="11">
    <location>
        <begin position="47"/>
        <end position="266"/>
    </location>
</feature>
<protein>
    <recommendedName>
        <fullName evidence="10">Type II secretion system protein L</fullName>
        <shortName evidence="10">T2SS protein L</shortName>
    </recommendedName>
</protein>
<dbReference type="GO" id="GO:0009276">
    <property type="term" value="C:Gram-negative-bacterium-type cell wall"/>
    <property type="evidence" value="ECO:0007669"/>
    <property type="project" value="InterPro"/>
</dbReference>
<dbReference type="GO" id="GO:0005886">
    <property type="term" value="C:plasma membrane"/>
    <property type="evidence" value="ECO:0007669"/>
    <property type="project" value="UniProtKB-SubCell"/>
</dbReference>
<dbReference type="Pfam" id="PF12693">
    <property type="entry name" value="GspL_C"/>
    <property type="match status" value="1"/>
</dbReference>
<evidence type="ECO:0000256" key="4">
    <source>
        <dbReference type="ARBA" id="ARBA00022475"/>
    </source>
</evidence>
<dbReference type="CDD" id="cd24017">
    <property type="entry name" value="ASKHA_T2SSL_N"/>
    <property type="match status" value="1"/>
</dbReference>
<dbReference type="InterPro" id="IPR007812">
    <property type="entry name" value="T2SS_protein-GspL"/>
</dbReference>
<keyword evidence="6" id="KW-0812">Transmembrane</keyword>
<name>A0A2A2I1Z2_9GAMM</name>
<dbReference type="SUPFAM" id="SSF53067">
    <property type="entry name" value="Actin-like ATPase domain"/>
    <property type="match status" value="1"/>
</dbReference>
<reference evidence="13 15" key="1">
    <citation type="submission" date="2017-07" db="EMBL/GenBank/DDBJ databases">
        <title>Tamlnaduibacter salinus (Mi-7) genome sequencing.</title>
        <authorList>
            <person name="Verma A."/>
            <person name="Krishnamurthi S."/>
        </authorList>
    </citation>
    <scope>NUCLEOTIDE SEQUENCE [LARGE SCALE GENOMIC DNA]</scope>
    <source>
        <strain evidence="13 15">Mi-7</strain>
    </source>
</reference>
<evidence type="ECO:0000313" key="14">
    <source>
        <dbReference type="EMBL" id="PVY78109.1"/>
    </source>
</evidence>
<gene>
    <name evidence="13" type="primary">gspL</name>
    <name evidence="14" type="ORF">C8D92_102145</name>
    <name evidence="13" type="ORF">CF392_10065</name>
</gene>
<keyword evidence="5" id="KW-0997">Cell inner membrane</keyword>
<evidence type="ECO:0000259" key="12">
    <source>
        <dbReference type="Pfam" id="PF12693"/>
    </source>
</evidence>
<dbReference type="Gene3D" id="3.30.420.380">
    <property type="match status" value="1"/>
</dbReference>
<sequence>MSYHLFVRLTSRDPEAFPDPGDRLYDWELVDASGDSQLNGAGDTQQAIEDELARNNLDQVRLVGLVPGDDVLLCYADIPAKQSRFIRQALPYAVEEQLAQDVDSMHLALGGHTEHGYRVAAIDHSRMAAWHTLFNGWDGARLAAIFPEPALLPLGDHDWCLCLDGNRVLALSREGQWFSMAVENLPVLAQTLAVPDEEQVSSTVSIRLIGMDAALAEHDANVRDLEGNDRLAIQKEATSVPPLRLMAQSWLAHHGDVIDLCQGSFSSRGGSRSQWRVWRPAAVIAAVWFIAQVGVEVGMGYYHQQQADRLNQQAMAIYRDAFPQDRRATPNNVRRILKGQFRQAEQSSGGTAFLPLLRQAGAEYDQLGGAEALHFGSLNYSRQRGELVIELRASNYDRMSQLRSALAQKGLSADIGSVVNEDDGTRGRLTVSGG</sequence>
<comment type="function">
    <text evidence="10">Inner membrane component of the type II secretion system required for the energy-dependent secretion of extracellular factors such as proteases and toxins from the periplasm.</text>
</comment>
<dbReference type="GO" id="GO:0015628">
    <property type="term" value="P:protein secretion by the type II secretion system"/>
    <property type="evidence" value="ECO:0007669"/>
    <property type="project" value="InterPro"/>
</dbReference>
<proteinExistence type="inferred from homology"/>
<keyword evidence="8" id="KW-1133">Transmembrane helix</keyword>
<evidence type="ECO:0000313" key="13">
    <source>
        <dbReference type="EMBL" id="PAV25622.1"/>
    </source>
</evidence>
<organism evidence="13 15">
    <name type="scientific">Tamilnaduibacter salinus</name>
    <dbReference type="NCBI Taxonomy" id="1484056"/>
    <lineage>
        <taxon>Bacteria</taxon>
        <taxon>Pseudomonadati</taxon>
        <taxon>Pseudomonadota</taxon>
        <taxon>Gammaproteobacteria</taxon>
        <taxon>Pseudomonadales</taxon>
        <taxon>Marinobacteraceae</taxon>
        <taxon>Tamilnaduibacter</taxon>
    </lineage>
</organism>
<dbReference type="OrthoDB" id="7011844at2"/>
<keyword evidence="15" id="KW-1185">Reference proteome</keyword>
<dbReference type="RefSeq" id="WP_095611328.1">
    <property type="nucleotide sequence ID" value="NZ_NMPM01000052.1"/>
</dbReference>
<dbReference type="EMBL" id="QEKQ01000002">
    <property type="protein sequence ID" value="PVY78109.1"/>
    <property type="molecule type" value="Genomic_DNA"/>
</dbReference>
<evidence type="ECO:0000313" key="16">
    <source>
        <dbReference type="Proteomes" id="UP000245887"/>
    </source>
</evidence>
<dbReference type="Gene3D" id="3.30.1360.100">
    <property type="entry name" value="General secretion pathway protein M, EpsM"/>
    <property type="match status" value="1"/>
</dbReference>
<evidence type="ECO:0000313" key="15">
    <source>
        <dbReference type="Proteomes" id="UP000218332"/>
    </source>
</evidence>
<dbReference type="EMBL" id="NMPM01000052">
    <property type="protein sequence ID" value="PAV25622.1"/>
    <property type="molecule type" value="Genomic_DNA"/>
</dbReference>
<dbReference type="GO" id="GO:0015627">
    <property type="term" value="C:type II protein secretion system complex"/>
    <property type="evidence" value="ECO:0007669"/>
    <property type="project" value="InterPro"/>
</dbReference>
<evidence type="ECO:0000256" key="1">
    <source>
        <dbReference type="ARBA" id="ARBA00004377"/>
    </source>
</evidence>
<accession>A0A2A2I1Z2</accession>
<evidence type="ECO:0000256" key="9">
    <source>
        <dbReference type="ARBA" id="ARBA00023136"/>
    </source>
</evidence>
<evidence type="ECO:0000256" key="3">
    <source>
        <dbReference type="ARBA" id="ARBA00022448"/>
    </source>
</evidence>
<dbReference type="InterPro" id="IPR043129">
    <property type="entry name" value="ATPase_NBD"/>
</dbReference>
<keyword evidence="7 10" id="KW-0653">Protein transport</keyword>
<comment type="similarity">
    <text evidence="2 10">Belongs to the GSP L family.</text>
</comment>
<keyword evidence="3 10" id="KW-0813">Transport</keyword>
<dbReference type="AlphaFoldDB" id="A0A2A2I1Z2"/>
<dbReference type="InterPro" id="IPR025691">
    <property type="entry name" value="GspL_pp_dom"/>
</dbReference>
<dbReference type="InterPro" id="IPR024230">
    <property type="entry name" value="GspL_cyto_dom"/>
</dbReference>
<reference evidence="14 16" key="2">
    <citation type="submission" date="2018-04" db="EMBL/GenBank/DDBJ databases">
        <title>Genomic Encyclopedia of Type Strains, Phase IV (KMG-IV): sequencing the most valuable type-strain genomes for metagenomic binning, comparative biology and taxonomic classification.</title>
        <authorList>
            <person name="Goeker M."/>
        </authorList>
    </citation>
    <scope>NUCLEOTIDE SEQUENCE [LARGE SCALE GENOMIC DNA]</scope>
    <source>
        <strain evidence="14 16">DSM 28688</strain>
    </source>
</reference>
<keyword evidence="9" id="KW-0472">Membrane</keyword>
<evidence type="ECO:0000256" key="7">
    <source>
        <dbReference type="ARBA" id="ARBA00022927"/>
    </source>
</evidence>
<dbReference type="Pfam" id="PF05134">
    <property type="entry name" value="T2SSL"/>
    <property type="match status" value="1"/>
</dbReference>
<comment type="caution">
    <text evidence="13">The sequence shown here is derived from an EMBL/GenBank/DDBJ whole genome shotgun (WGS) entry which is preliminary data.</text>
</comment>
<dbReference type="NCBIfam" id="TIGR01709">
    <property type="entry name" value="typeII_sec_gspL"/>
    <property type="match status" value="1"/>
</dbReference>
<evidence type="ECO:0000256" key="10">
    <source>
        <dbReference type="PIRNR" id="PIRNR015761"/>
    </source>
</evidence>
<dbReference type="Proteomes" id="UP000245887">
    <property type="component" value="Unassembled WGS sequence"/>
</dbReference>